<keyword evidence="3" id="KW-1185">Reference proteome</keyword>
<proteinExistence type="predicted"/>
<gene>
    <name evidence="2" type="ORF">ADUPG1_013096</name>
</gene>
<protein>
    <submittedName>
        <fullName evidence="2">Uncharacterized protein</fullName>
    </submittedName>
</protein>
<feature type="compositionally biased region" description="Basic and acidic residues" evidence="1">
    <location>
        <begin position="16"/>
        <end position="33"/>
    </location>
</feature>
<sequence length="122" mass="14207">MDPENDDEHMAPTTDRQSEELQEEQRRREEKIRQSRSQIMQILHDPKAFSALVKRAVKTAIERHHAAGRKVICGDKFSNVYSLDKDGVIEYLCEDHGQKFQYPYPISKNGESLYPDQDEGEK</sequence>
<feature type="region of interest" description="Disordered" evidence="1">
    <location>
        <begin position="1"/>
        <end position="35"/>
    </location>
</feature>
<name>A0ABQ5K1R4_9EUKA</name>
<reference evidence="2" key="1">
    <citation type="submission" date="2022-03" db="EMBL/GenBank/DDBJ databases">
        <title>Draft genome sequence of Aduncisulcus paluster, a free-living microaerophilic Fornicata.</title>
        <authorList>
            <person name="Yuyama I."/>
            <person name="Kume K."/>
            <person name="Tamura T."/>
            <person name="Inagaki Y."/>
            <person name="Hashimoto T."/>
        </authorList>
    </citation>
    <scope>NUCLEOTIDE SEQUENCE</scope>
    <source>
        <strain evidence="2">NY0171</strain>
    </source>
</reference>
<dbReference type="Proteomes" id="UP001057375">
    <property type="component" value="Unassembled WGS sequence"/>
</dbReference>
<evidence type="ECO:0000313" key="2">
    <source>
        <dbReference type="EMBL" id="GKT25624.1"/>
    </source>
</evidence>
<organism evidence="2 3">
    <name type="scientific">Aduncisulcus paluster</name>
    <dbReference type="NCBI Taxonomy" id="2918883"/>
    <lineage>
        <taxon>Eukaryota</taxon>
        <taxon>Metamonada</taxon>
        <taxon>Carpediemonas-like organisms</taxon>
        <taxon>Aduncisulcus</taxon>
    </lineage>
</organism>
<comment type="caution">
    <text evidence="2">The sequence shown here is derived from an EMBL/GenBank/DDBJ whole genome shotgun (WGS) entry which is preliminary data.</text>
</comment>
<dbReference type="EMBL" id="BQXS01012600">
    <property type="protein sequence ID" value="GKT25624.1"/>
    <property type="molecule type" value="Genomic_DNA"/>
</dbReference>
<evidence type="ECO:0000256" key="1">
    <source>
        <dbReference type="SAM" id="MobiDB-lite"/>
    </source>
</evidence>
<evidence type="ECO:0000313" key="3">
    <source>
        <dbReference type="Proteomes" id="UP001057375"/>
    </source>
</evidence>
<accession>A0ABQ5K1R4</accession>